<keyword evidence="15" id="KW-1185">Reference proteome</keyword>
<feature type="domain" description="O-acyltransferase WSD1-like N-terminal" evidence="12">
    <location>
        <begin position="4"/>
        <end position="276"/>
    </location>
</feature>
<evidence type="ECO:0000256" key="3">
    <source>
        <dbReference type="ARBA" id="ARBA00009587"/>
    </source>
</evidence>
<dbReference type="Gene3D" id="3.30.559.10">
    <property type="entry name" value="Chloramphenicol acetyltransferase-like domain"/>
    <property type="match status" value="1"/>
</dbReference>
<dbReference type="NCBIfam" id="TIGR02946">
    <property type="entry name" value="acyl_WS_DGAT"/>
    <property type="match status" value="1"/>
</dbReference>
<comment type="pathway">
    <text evidence="1 11">Glycerolipid metabolism; triacylglycerol biosynthesis.</text>
</comment>
<accession>A0ABT2M976</accession>
<evidence type="ECO:0000259" key="13">
    <source>
        <dbReference type="Pfam" id="PF06974"/>
    </source>
</evidence>
<dbReference type="EMBL" id="JAODWD010000002">
    <property type="protein sequence ID" value="MCT7658799.1"/>
    <property type="molecule type" value="Genomic_DNA"/>
</dbReference>
<protein>
    <recommendedName>
        <fullName evidence="4 11">Diacylglycerol O-acyltransferase</fullName>
        <ecNumber evidence="4 11">2.3.1.20</ecNumber>
    </recommendedName>
</protein>
<evidence type="ECO:0000256" key="1">
    <source>
        <dbReference type="ARBA" id="ARBA00004771"/>
    </source>
</evidence>
<dbReference type="InterPro" id="IPR014292">
    <property type="entry name" value="Acyl_transf_WS/DGAT"/>
</dbReference>
<evidence type="ECO:0000256" key="8">
    <source>
        <dbReference type="ARBA" id="ARBA00023098"/>
    </source>
</evidence>
<dbReference type="Pfam" id="PF06974">
    <property type="entry name" value="WS_DGAT_C"/>
    <property type="match status" value="1"/>
</dbReference>
<evidence type="ECO:0000256" key="5">
    <source>
        <dbReference type="ARBA" id="ARBA00022516"/>
    </source>
</evidence>
<reference evidence="15" key="1">
    <citation type="submission" date="2023-07" db="EMBL/GenBank/DDBJ databases">
        <authorList>
            <person name="Deng Y."/>
            <person name="Zhang Y.-Q."/>
        </authorList>
    </citation>
    <scope>NUCLEOTIDE SEQUENCE [LARGE SCALE GENOMIC DNA]</scope>
    <source>
        <strain evidence="15">CPCC 205710</strain>
    </source>
</reference>
<dbReference type="SUPFAM" id="SSF52777">
    <property type="entry name" value="CoA-dependent acyltransferases"/>
    <property type="match status" value="2"/>
</dbReference>
<sequence>MRQLSSLDTQFLAIEDGRRTGHVGALAVYDPSTAPDATMTCATMMALLRKRMHLLPPLRWRLSDVPFGLDYPYWVTDDNFDLTYHVREAALPSPGSDTQLAALVSRLHSHAMDRARPLWEMYVISGLKSGRVAVYTKIHHAVIDGVSGAEITGLLLDVSPQGRDIPPPEWPPKGTSSSAVQRWGRALLGVPRYPARVLRAVPRALPNLDETVFSALPGVSRAGRLAGRRTRTPMAAPKTSFNGRLTPNRRFAFGRLDLERVKAVKNAHGVTVNDVVVSICAGAVRRWLIDHEELPDQPLVAQIPVSVRTDEHAGTFGNRVQMLAAPLYTNIADPAARLRATATSMREIKDRHRALPADLLIDVNHFIPPALFSRAARATFALATSRVGRPTWNVVVSNVPGPQIPLYCGGSRLVAHYPVSVITDGLGLNITVMSYDGHLDVGIVADREQMPDVMTLLDGLEMALAYLEDTARRVRRRV</sequence>
<evidence type="ECO:0000256" key="11">
    <source>
        <dbReference type="RuleBase" id="RU361241"/>
    </source>
</evidence>
<evidence type="ECO:0000256" key="4">
    <source>
        <dbReference type="ARBA" id="ARBA00013244"/>
    </source>
</evidence>
<keyword evidence="5 11" id="KW-0444">Lipid biosynthesis</keyword>
<evidence type="ECO:0000256" key="10">
    <source>
        <dbReference type="ARBA" id="ARBA00048109"/>
    </source>
</evidence>
<keyword evidence="9 11" id="KW-0012">Acyltransferase</keyword>
<keyword evidence="8 11" id="KW-0443">Lipid metabolism</keyword>
<evidence type="ECO:0000256" key="6">
    <source>
        <dbReference type="ARBA" id="ARBA00022679"/>
    </source>
</evidence>
<gene>
    <name evidence="14" type="ORF">N4S67_10230</name>
</gene>
<proteinExistence type="inferred from homology"/>
<dbReference type="InterPro" id="IPR045034">
    <property type="entry name" value="O-acyltransferase_WSD1-like"/>
</dbReference>
<evidence type="ECO:0000313" key="15">
    <source>
        <dbReference type="Proteomes" id="UP001206639"/>
    </source>
</evidence>
<name>A0ABT2M976_9MYCO</name>
<dbReference type="RefSeq" id="WP_260992830.1">
    <property type="nucleotide sequence ID" value="NZ_JAODWD010000002.1"/>
</dbReference>
<comment type="pathway">
    <text evidence="2">Lipid metabolism.</text>
</comment>
<evidence type="ECO:0000313" key="14">
    <source>
        <dbReference type="EMBL" id="MCT7658799.1"/>
    </source>
</evidence>
<keyword evidence="6 11" id="KW-0808">Transferase</keyword>
<dbReference type="Proteomes" id="UP001206639">
    <property type="component" value="Unassembled WGS sequence"/>
</dbReference>
<dbReference type="InterPro" id="IPR009721">
    <property type="entry name" value="O-acyltransferase_WSD1_C"/>
</dbReference>
<comment type="similarity">
    <text evidence="3 11">Belongs to the long-chain O-acyltransferase family.</text>
</comment>
<evidence type="ECO:0000259" key="12">
    <source>
        <dbReference type="Pfam" id="PF03007"/>
    </source>
</evidence>
<evidence type="ECO:0000256" key="2">
    <source>
        <dbReference type="ARBA" id="ARBA00005189"/>
    </source>
</evidence>
<dbReference type="PANTHER" id="PTHR31650">
    <property type="entry name" value="O-ACYLTRANSFERASE (WSD1-LIKE) FAMILY PROTEIN"/>
    <property type="match status" value="1"/>
</dbReference>
<feature type="domain" description="O-acyltransferase WSD1 C-terminal" evidence="13">
    <location>
        <begin position="317"/>
        <end position="467"/>
    </location>
</feature>
<dbReference type="InterPro" id="IPR023213">
    <property type="entry name" value="CAT-like_dom_sf"/>
</dbReference>
<comment type="caution">
    <text evidence="14">The sequence shown here is derived from an EMBL/GenBank/DDBJ whole genome shotgun (WGS) entry which is preliminary data.</text>
</comment>
<dbReference type="Pfam" id="PF03007">
    <property type="entry name" value="WS_DGAT_cat"/>
    <property type="match status" value="1"/>
</dbReference>
<evidence type="ECO:0000256" key="9">
    <source>
        <dbReference type="ARBA" id="ARBA00023315"/>
    </source>
</evidence>
<evidence type="ECO:0000256" key="7">
    <source>
        <dbReference type="ARBA" id="ARBA00022798"/>
    </source>
</evidence>
<dbReference type="PANTHER" id="PTHR31650:SF1">
    <property type="entry name" value="WAX ESTER SYNTHASE_DIACYLGLYCEROL ACYLTRANSFERASE 4-RELATED"/>
    <property type="match status" value="1"/>
</dbReference>
<dbReference type="InterPro" id="IPR004255">
    <property type="entry name" value="O-acyltransferase_WSD1_N"/>
</dbReference>
<comment type="catalytic activity">
    <reaction evidence="10 11">
        <text>an acyl-CoA + a 1,2-diacyl-sn-glycerol = a triacyl-sn-glycerol + CoA</text>
        <dbReference type="Rhea" id="RHEA:10868"/>
        <dbReference type="ChEBI" id="CHEBI:17815"/>
        <dbReference type="ChEBI" id="CHEBI:57287"/>
        <dbReference type="ChEBI" id="CHEBI:58342"/>
        <dbReference type="ChEBI" id="CHEBI:64615"/>
        <dbReference type="EC" id="2.3.1.20"/>
    </reaction>
</comment>
<keyword evidence="7 11" id="KW-0319">Glycerol metabolism</keyword>
<organism evidence="14 15">
    <name type="scientific">Mycobacterium deserti</name>
    <dbReference type="NCBI Taxonomy" id="2978347"/>
    <lineage>
        <taxon>Bacteria</taxon>
        <taxon>Bacillati</taxon>
        <taxon>Actinomycetota</taxon>
        <taxon>Actinomycetes</taxon>
        <taxon>Mycobacteriales</taxon>
        <taxon>Mycobacteriaceae</taxon>
        <taxon>Mycobacterium</taxon>
    </lineage>
</organism>
<dbReference type="EC" id="2.3.1.20" evidence="4 11"/>